<dbReference type="PANTHER" id="PTHR21139:SF42">
    <property type="entry name" value="TRIOSEPHOSPHATE ISOMERASE"/>
    <property type="match status" value="1"/>
</dbReference>
<dbReference type="SUPFAM" id="SSF51351">
    <property type="entry name" value="Triosephosphate isomerase (TIM)"/>
    <property type="match status" value="1"/>
</dbReference>
<dbReference type="GO" id="GO:0005829">
    <property type="term" value="C:cytosol"/>
    <property type="evidence" value="ECO:0007669"/>
    <property type="project" value="TreeGrafter"/>
</dbReference>
<sequence length="275" mass="29819">MRYTGMMRDSILACNWKMNPGRRHEAETLYQGLVAASKALKASEIWIAPPTPFIDGLRERRIFKRLSLGAQDCSRFTMGAHTGEVSAAMLKEAGAQFVIVGHSERRAMGESDTDVNTKVQYALKARITVLLCVGEKLRDGDGEYLAVIASQVRSALMGVPKSASCRLVIAYEPVWAIGEHAAAPATPEDFRSVSIYIKKVVSEQVGAGAALSVPVLYGGSVSKDNAMGFLDEGHADGLLIGRESLKLSAMKTIIADAEALGRARAQRSRKHERTR</sequence>
<name>A0A1G2QLP0_9BACT</name>
<dbReference type="GO" id="GO:0046166">
    <property type="term" value="P:glyceraldehyde-3-phosphate biosynthetic process"/>
    <property type="evidence" value="ECO:0007669"/>
    <property type="project" value="TreeGrafter"/>
</dbReference>
<dbReference type="GO" id="GO:0019563">
    <property type="term" value="P:glycerol catabolic process"/>
    <property type="evidence" value="ECO:0007669"/>
    <property type="project" value="TreeGrafter"/>
</dbReference>
<keyword evidence="3" id="KW-0963">Cytoplasm</keyword>
<comment type="caution">
    <text evidence="4">The sequence shown here is derived from an EMBL/GenBank/DDBJ whole genome shotgun (WGS) entry which is preliminary data.</text>
</comment>
<dbReference type="AlphaFoldDB" id="A0A1G2QLP0"/>
<evidence type="ECO:0000313" key="5">
    <source>
        <dbReference type="Proteomes" id="UP000177090"/>
    </source>
</evidence>
<evidence type="ECO:0000256" key="3">
    <source>
        <dbReference type="RuleBase" id="RU363013"/>
    </source>
</evidence>
<dbReference type="STRING" id="1802440.A2569_00595"/>
<dbReference type="Pfam" id="PF00121">
    <property type="entry name" value="TIM"/>
    <property type="match status" value="1"/>
</dbReference>
<dbReference type="InterPro" id="IPR035990">
    <property type="entry name" value="TIM_sf"/>
</dbReference>
<reference evidence="4 5" key="1">
    <citation type="journal article" date="2016" name="Nat. Commun.">
        <title>Thousands of microbial genomes shed light on interconnected biogeochemical processes in an aquifer system.</title>
        <authorList>
            <person name="Anantharaman K."/>
            <person name="Brown C.T."/>
            <person name="Hug L.A."/>
            <person name="Sharon I."/>
            <person name="Castelle C.J."/>
            <person name="Probst A.J."/>
            <person name="Thomas B.C."/>
            <person name="Singh A."/>
            <person name="Wilkins M.J."/>
            <person name="Karaoz U."/>
            <person name="Brodie E.L."/>
            <person name="Williams K.H."/>
            <person name="Hubbard S.S."/>
            <person name="Banfield J.F."/>
        </authorList>
    </citation>
    <scope>NUCLEOTIDE SEQUENCE [LARGE SCALE GENOMIC DNA]</scope>
</reference>
<keyword evidence="3" id="KW-0324">Glycolysis</keyword>
<dbReference type="UniPathway" id="UPA00109">
    <property type="reaction ID" value="UER00189"/>
</dbReference>
<dbReference type="UniPathway" id="UPA00138"/>
<comment type="similarity">
    <text evidence="1 3">Belongs to the triosephosphate isomerase family.</text>
</comment>
<keyword evidence="3" id="KW-0312">Gluconeogenesis</keyword>
<dbReference type="NCBIfam" id="TIGR00419">
    <property type="entry name" value="tim"/>
    <property type="match status" value="1"/>
</dbReference>
<dbReference type="GO" id="GO:0004807">
    <property type="term" value="F:triose-phosphate isomerase activity"/>
    <property type="evidence" value="ECO:0007669"/>
    <property type="project" value="UniProtKB-UniRule"/>
</dbReference>
<evidence type="ECO:0000256" key="1">
    <source>
        <dbReference type="ARBA" id="ARBA00007422"/>
    </source>
</evidence>
<comment type="catalytic activity">
    <reaction evidence="3">
        <text>D-glyceraldehyde 3-phosphate = dihydroxyacetone phosphate</text>
        <dbReference type="Rhea" id="RHEA:18585"/>
        <dbReference type="ChEBI" id="CHEBI:57642"/>
        <dbReference type="ChEBI" id="CHEBI:59776"/>
        <dbReference type="EC" id="5.3.1.1"/>
    </reaction>
</comment>
<organism evidence="4 5">
    <name type="scientific">Candidatus Vogelbacteria bacterium RIFOXYD1_FULL_51_18</name>
    <dbReference type="NCBI Taxonomy" id="1802440"/>
    <lineage>
        <taxon>Bacteria</taxon>
        <taxon>Candidatus Vogeliibacteriota</taxon>
    </lineage>
</organism>
<dbReference type="EC" id="5.3.1.1" evidence="3"/>
<protein>
    <recommendedName>
        <fullName evidence="3">Triosephosphate isomerase</fullName>
        <ecNumber evidence="3">5.3.1.1</ecNumber>
    </recommendedName>
</protein>
<evidence type="ECO:0000256" key="2">
    <source>
        <dbReference type="ARBA" id="ARBA00023235"/>
    </source>
</evidence>
<dbReference type="InterPro" id="IPR000652">
    <property type="entry name" value="Triosephosphate_isomerase"/>
</dbReference>
<dbReference type="Proteomes" id="UP000177090">
    <property type="component" value="Unassembled WGS sequence"/>
</dbReference>
<gene>
    <name evidence="4" type="ORF">A2569_00595</name>
</gene>
<dbReference type="Gene3D" id="3.20.20.70">
    <property type="entry name" value="Aldolase class I"/>
    <property type="match status" value="1"/>
</dbReference>
<dbReference type="EMBL" id="MHTL01000002">
    <property type="protein sequence ID" value="OHA61337.1"/>
    <property type="molecule type" value="Genomic_DNA"/>
</dbReference>
<dbReference type="GO" id="GO:0006096">
    <property type="term" value="P:glycolytic process"/>
    <property type="evidence" value="ECO:0007669"/>
    <property type="project" value="UniProtKB-UniRule"/>
</dbReference>
<keyword evidence="2 3" id="KW-0413">Isomerase</keyword>
<evidence type="ECO:0000313" key="4">
    <source>
        <dbReference type="EMBL" id="OHA61337.1"/>
    </source>
</evidence>
<comment type="pathway">
    <text evidence="3">Carbohydrate biosynthesis; gluconeogenesis.</text>
</comment>
<dbReference type="GO" id="GO:0006094">
    <property type="term" value="P:gluconeogenesis"/>
    <property type="evidence" value="ECO:0007669"/>
    <property type="project" value="UniProtKB-UniPathway"/>
</dbReference>
<comment type="subcellular location">
    <subcellularLocation>
        <location evidence="3">Cytoplasm</location>
    </subcellularLocation>
</comment>
<comment type="subunit">
    <text evidence="3">Homodimer.</text>
</comment>
<accession>A0A1G2QLP0</accession>
<dbReference type="PROSITE" id="PS51440">
    <property type="entry name" value="TIM_2"/>
    <property type="match status" value="1"/>
</dbReference>
<comment type="pathway">
    <text evidence="3">Carbohydrate degradation; glycolysis; D-glyceraldehyde 3-phosphate from glycerone phosphate: step 1/1.</text>
</comment>
<dbReference type="InterPro" id="IPR013785">
    <property type="entry name" value="Aldolase_TIM"/>
</dbReference>
<dbReference type="PANTHER" id="PTHR21139">
    <property type="entry name" value="TRIOSEPHOSPHATE ISOMERASE"/>
    <property type="match status" value="1"/>
</dbReference>
<dbReference type="CDD" id="cd00311">
    <property type="entry name" value="TIM"/>
    <property type="match status" value="1"/>
</dbReference>
<proteinExistence type="inferred from homology"/>